<dbReference type="EMBL" id="CM026426">
    <property type="protein sequence ID" value="KAG0574455.1"/>
    <property type="molecule type" value="Genomic_DNA"/>
</dbReference>
<feature type="non-terminal residue" evidence="1">
    <location>
        <position position="118"/>
    </location>
</feature>
<reference evidence="1" key="1">
    <citation type="submission" date="2020-06" db="EMBL/GenBank/DDBJ databases">
        <title>WGS assembly of Ceratodon purpureus strain R40.</title>
        <authorList>
            <person name="Carey S.B."/>
            <person name="Jenkins J."/>
            <person name="Shu S."/>
            <person name="Lovell J.T."/>
            <person name="Sreedasyam A."/>
            <person name="Maumus F."/>
            <person name="Tiley G.P."/>
            <person name="Fernandez-Pozo N."/>
            <person name="Barry K."/>
            <person name="Chen C."/>
            <person name="Wang M."/>
            <person name="Lipzen A."/>
            <person name="Daum C."/>
            <person name="Saski C.A."/>
            <person name="Payton A.C."/>
            <person name="Mcbreen J.C."/>
            <person name="Conrad R.E."/>
            <person name="Kollar L.M."/>
            <person name="Olsson S."/>
            <person name="Huttunen S."/>
            <person name="Landis J.B."/>
            <person name="Wickett N.J."/>
            <person name="Johnson M.G."/>
            <person name="Rensing S.A."/>
            <person name="Grimwood J."/>
            <person name="Schmutz J."/>
            <person name="Mcdaniel S.F."/>
        </authorList>
    </citation>
    <scope>NUCLEOTIDE SEQUENCE</scope>
    <source>
        <strain evidence="1">R40</strain>
    </source>
</reference>
<comment type="caution">
    <text evidence="1">The sequence shown here is derived from an EMBL/GenBank/DDBJ whole genome shotgun (WGS) entry which is preliminary data.</text>
</comment>
<organism evidence="1 2">
    <name type="scientific">Ceratodon purpureus</name>
    <name type="common">Fire moss</name>
    <name type="synonym">Dicranum purpureum</name>
    <dbReference type="NCBI Taxonomy" id="3225"/>
    <lineage>
        <taxon>Eukaryota</taxon>
        <taxon>Viridiplantae</taxon>
        <taxon>Streptophyta</taxon>
        <taxon>Embryophyta</taxon>
        <taxon>Bryophyta</taxon>
        <taxon>Bryophytina</taxon>
        <taxon>Bryopsida</taxon>
        <taxon>Dicranidae</taxon>
        <taxon>Pseudoditrichales</taxon>
        <taxon>Ditrichaceae</taxon>
        <taxon>Ceratodon</taxon>
    </lineage>
</organism>
<dbReference type="Proteomes" id="UP000822688">
    <property type="component" value="Chromosome V"/>
</dbReference>
<dbReference type="AlphaFoldDB" id="A0A8T0HUQ3"/>
<accession>A0A8T0HUQ3</accession>
<dbReference type="PANTHER" id="PTHR11439">
    <property type="entry name" value="GAG-POL-RELATED RETROTRANSPOSON"/>
    <property type="match status" value="1"/>
</dbReference>
<gene>
    <name evidence="1" type="ORF">KC19_VG263300</name>
</gene>
<keyword evidence="2" id="KW-1185">Reference proteome</keyword>
<protein>
    <recommendedName>
        <fullName evidence="3">Mitochondrial protein</fullName>
    </recommendedName>
</protein>
<evidence type="ECO:0000313" key="1">
    <source>
        <dbReference type="EMBL" id="KAG0574455.1"/>
    </source>
</evidence>
<name>A0A8T0HUQ3_CERPU</name>
<sequence>MEPGVALQNSSKTPKVNPELYRSMVGSLIYVTNTRPDISCTISCAISCLSRHMSSLEETYVQAAKQILSNLKGTINFALHLSSRGEEKFHTFADADWGRDLDTRRSTLGIVYKLGDTT</sequence>
<proteinExistence type="predicted"/>
<dbReference type="PANTHER" id="PTHR11439:SF483">
    <property type="entry name" value="PEPTIDE SYNTHASE GLIP-LIKE, PUTATIVE (AFU_ORTHOLOGUE AFUA_3G12920)-RELATED"/>
    <property type="match status" value="1"/>
</dbReference>
<evidence type="ECO:0000313" key="2">
    <source>
        <dbReference type="Proteomes" id="UP000822688"/>
    </source>
</evidence>
<evidence type="ECO:0008006" key="3">
    <source>
        <dbReference type="Google" id="ProtNLM"/>
    </source>
</evidence>